<dbReference type="GO" id="GO:0060320">
    <property type="term" value="P:rejection of self pollen"/>
    <property type="evidence" value="ECO:0007669"/>
    <property type="project" value="UniProtKB-KW"/>
</dbReference>
<keyword evidence="4 6" id="KW-0964">Secreted</keyword>
<keyword evidence="9" id="KW-1185">Reference proteome</keyword>
<keyword evidence="3 6" id="KW-0713">Self-incompatibility</keyword>
<reference evidence="8 9" key="1">
    <citation type="submission" date="2019-01" db="EMBL/GenBank/DDBJ databases">
        <title>Sequencing of cultivated peanut Arachis hypogaea provides insights into genome evolution and oil improvement.</title>
        <authorList>
            <person name="Chen X."/>
        </authorList>
    </citation>
    <scope>NUCLEOTIDE SEQUENCE [LARGE SCALE GENOMIC DNA]</scope>
    <source>
        <strain evidence="9">cv. Fuhuasheng</strain>
        <tissue evidence="8">Leaves</tissue>
    </source>
</reference>
<feature type="transmembrane region" description="Helical" evidence="7">
    <location>
        <begin position="12"/>
        <end position="30"/>
    </location>
</feature>
<evidence type="ECO:0000256" key="4">
    <source>
        <dbReference type="ARBA" id="ARBA00022525"/>
    </source>
</evidence>
<organism evidence="8 9">
    <name type="scientific">Arachis hypogaea</name>
    <name type="common">Peanut</name>
    <dbReference type="NCBI Taxonomy" id="3818"/>
    <lineage>
        <taxon>Eukaryota</taxon>
        <taxon>Viridiplantae</taxon>
        <taxon>Streptophyta</taxon>
        <taxon>Embryophyta</taxon>
        <taxon>Tracheophyta</taxon>
        <taxon>Spermatophyta</taxon>
        <taxon>Magnoliopsida</taxon>
        <taxon>eudicotyledons</taxon>
        <taxon>Gunneridae</taxon>
        <taxon>Pentapetalae</taxon>
        <taxon>rosids</taxon>
        <taxon>fabids</taxon>
        <taxon>Fabales</taxon>
        <taxon>Fabaceae</taxon>
        <taxon>Papilionoideae</taxon>
        <taxon>50 kb inversion clade</taxon>
        <taxon>dalbergioids sensu lato</taxon>
        <taxon>Dalbergieae</taxon>
        <taxon>Pterocarpus clade</taxon>
        <taxon>Arachis</taxon>
    </lineage>
</organism>
<evidence type="ECO:0000256" key="7">
    <source>
        <dbReference type="SAM" id="Phobius"/>
    </source>
</evidence>
<evidence type="ECO:0000256" key="6">
    <source>
        <dbReference type="RuleBase" id="RU367044"/>
    </source>
</evidence>
<gene>
    <name evidence="8" type="ORF">Ahy_B05g074455</name>
</gene>
<evidence type="ECO:0000256" key="2">
    <source>
        <dbReference type="ARBA" id="ARBA00005581"/>
    </source>
</evidence>
<dbReference type="PANTHER" id="PTHR31232:SF43">
    <property type="entry name" value="S-PROTEIN HOMOLOG 29-RELATED"/>
    <property type="match status" value="1"/>
</dbReference>
<evidence type="ECO:0000256" key="1">
    <source>
        <dbReference type="ARBA" id="ARBA00004613"/>
    </source>
</evidence>
<name>A0A444YYX3_ARAHY</name>
<dbReference type="PANTHER" id="PTHR31232">
    <property type="match status" value="1"/>
</dbReference>
<keyword evidence="5" id="KW-0732">Signal</keyword>
<protein>
    <recommendedName>
        <fullName evidence="6">S-protein homolog</fullName>
    </recommendedName>
</protein>
<evidence type="ECO:0000256" key="5">
    <source>
        <dbReference type="ARBA" id="ARBA00022729"/>
    </source>
</evidence>
<evidence type="ECO:0000256" key="3">
    <source>
        <dbReference type="ARBA" id="ARBA00022471"/>
    </source>
</evidence>
<comment type="similarity">
    <text evidence="2 6">Belongs to the plant self-incompatibility (S1) protein family.</text>
</comment>
<keyword evidence="7" id="KW-1133">Transmembrane helix</keyword>
<comment type="subcellular location">
    <subcellularLocation>
        <location evidence="1 6">Secreted</location>
    </subcellularLocation>
</comment>
<keyword evidence="7" id="KW-0472">Membrane</keyword>
<dbReference type="GO" id="GO:0005576">
    <property type="term" value="C:extracellular region"/>
    <property type="evidence" value="ECO:0007669"/>
    <property type="project" value="UniProtKB-SubCell"/>
</dbReference>
<evidence type="ECO:0000313" key="8">
    <source>
        <dbReference type="EMBL" id="RYR07132.1"/>
    </source>
</evidence>
<dbReference type="Proteomes" id="UP000289738">
    <property type="component" value="Chromosome B05"/>
</dbReference>
<dbReference type="Pfam" id="PF05938">
    <property type="entry name" value="Self-incomp_S1"/>
    <property type="match status" value="2"/>
</dbReference>
<keyword evidence="7" id="KW-0812">Transmembrane</keyword>
<dbReference type="EMBL" id="SDMP01000015">
    <property type="protein sequence ID" value="RYR07132.1"/>
    <property type="molecule type" value="Genomic_DNA"/>
</dbReference>
<accession>A0A444YYX3</accession>
<proteinExistence type="inferred from homology"/>
<evidence type="ECO:0000313" key="9">
    <source>
        <dbReference type="Proteomes" id="UP000289738"/>
    </source>
</evidence>
<dbReference type="AlphaFoldDB" id="A0A444YYX3"/>
<comment type="caution">
    <text evidence="8">The sequence shown here is derived from an EMBL/GenBank/DDBJ whole genome shotgun (WGS) entry which is preliminary data.</text>
</comment>
<dbReference type="InterPro" id="IPR010264">
    <property type="entry name" value="Self-incomp_S1"/>
</dbReference>
<sequence>MTISSSSLSKVVITVSMIMLILVSSFNLNVGTSVDRTITLPWTVHVTINNKLNGLRLALHCKDKNHDLQLQIVPVGQSWTFLFHTTDFSNSLYFCRFSWLNGGIHAFDIYVDTRDAHLCQQCTWDISEKGPCRVSGILVSFMFNVGESRRGLFPPKSITIIINNKLRNNKNLNTHCRDKNTDFGMINILPGQSWSFNFSPNPIWFTSLYWCYFSWLGEGEHHFEIFNHARDYEECTNCIWDIREGGPCRVSGYDAPLCYPWDN</sequence>